<dbReference type="PANTHER" id="PTHR12412">
    <property type="entry name" value="CAP BINDING PROTEIN"/>
    <property type="match status" value="1"/>
</dbReference>
<reference evidence="13" key="1">
    <citation type="submission" date="2020-04" db="EMBL/GenBank/DDBJ databases">
        <authorList>
            <person name="Alioto T."/>
            <person name="Alioto T."/>
            <person name="Gomez Garrido J."/>
        </authorList>
    </citation>
    <scope>NUCLEOTIDE SEQUENCE</scope>
    <source>
        <strain evidence="13">A484AB</strain>
    </source>
</reference>
<dbReference type="GO" id="GO:0005846">
    <property type="term" value="C:nuclear cap binding complex"/>
    <property type="evidence" value="ECO:0007669"/>
    <property type="project" value="InterPro"/>
</dbReference>
<dbReference type="InterPro" id="IPR003890">
    <property type="entry name" value="MIF4G-like_typ-3"/>
</dbReference>
<comment type="similarity">
    <text evidence="2">Belongs to the NCBP1 family.</text>
</comment>
<keyword evidence="14" id="KW-1185">Reference proteome</keyword>
<keyword evidence="8" id="KW-0539">Nucleus</keyword>
<evidence type="ECO:0000313" key="13">
    <source>
        <dbReference type="EMBL" id="CAB3986088.1"/>
    </source>
</evidence>
<evidence type="ECO:0000256" key="2">
    <source>
        <dbReference type="ARBA" id="ARBA00007413"/>
    </source>
</evidence>
<dbReference type="InterPro" id="IPR027159">
    <property type="entry name" value="CBP80"/>
</dbReference>
<keyword evidence="4" id="KW-0507">mRNA processing</keyword>
<evidence type="ECO:0000256" key="8">
    <source>
        <dbReference type="ARBA" id="ARBA00023242"/>
    </source>
</evidence>
<dbReference type="GO" id="GO:0006406">
    <property type="term" value="P:mRNA export from nucleus"/>
    <property type="evidence" value="ECO:0007669"/>
    <property type="project" value="InterPro"/>
</dbReference>
<dbReference type="GO" id="GO:0031053">
    <property type="term" value="P:primary miRNA processing"/>
    <property type="evidence" value="ECO:0007669"/>
    <property type="project" value="UniProtKB-ARBA"/>
</dbReference>
<sequence length="799" mass="93957">MSRKRYEDRDRDDGRNRKRRKVDLNDVEDKLESLINRVGEKSSASLENNLQQLANVLEADLPNYKERILKIICTCATNSPDKISVYSTLVGLLNVKDYKCGEDFLDLMVDDLKNVLKSGSFERAQLMIRFLADLVNTKVVVPSSLMNLFDNFLAVTMEDNLIQVRSDWFVHTVLLSLPWAGKELWTTRASDCERLFNTIEIYLNNRQKTHVDGLRVWSSDHPHLQEEYLDCLWAQIQKLKNDNWVEHHIRRPYLSFAETFADALQHPLPNFPILSREENVEYPPPHVVFRMFDYTDVPEGPTMPGAHSVERYLVEESLNRIINTHYKDRKECASQLMKFPEREKIPLEYCIIEVIFGNLFKLPVSPQLELFYGSLLVDLCKSQQATIPGVLAQATELLYERINTMNTTCLHRFITWLSYHFSQFQYKWTWDDRIALTEESPDSPHRKFVIEVLEKCLRSSYYEFILEVVPESLHVLVPPKPYFSYRYEEKSGPSPGHEHAKGLVDSIKARKPMDELLTLVNNIPNSPSDEEDMDYSQDDPRIPSLKIDVCFQVLLRAGAKSVSHTFKALDKFEKLLRSVVTNEEEERHCLEVLRSFWKLHPQMIHIVTDRLIRMQIVHSGSFINWLFSKEMANDFHRSYMWEILHSVLRKATKQTKKIKADLEKERIKLERLEDKHKKQNEEKSESGVTDIEEIEIKRQEVQGHTDQLEPMQDEQKQVFIVLFQRFVMMLNQHIARCEEQQQEINSPTFIAILDRLREVFYTYHREIKPYISTLDTHLFTSDVDHHILNIFNQYRALST</sequence>
<dbReference type="FunFam" id="1.25.40.180:FF:000010">
    <property type="entry name" value="Nuclear cap-binding protein subunit 1"/>
    <property type="match status" value="1"/>
</dbReference>
<accession>A0A6S7G2D7</accession>
<proteinExistence type="inferred from homology"/>
<comment type="subcellular location">
    <subcellularLocation>
        <location evidence="1">Nucleus</location>
    </subcellularLocation>
</comment>
<dbReference type="Pfam" id="PF09088">
    <property type="entry name" value="MIF4G_like"/>
    <property type="match status" value="1"/>
</dbReference>
<evidence type="ECO:0000256" key="10">
    <source>
        <dbReference type="SAM" id="Coils"/>
    </source>
</evidence>
<evidence type="ECO:0000256" key="6">
    <source>
        <dbReference type="ARBA" id="ARBA00023158"/>
    </source>
</evidence>
<dbReference type="FunFam" id="1.25.40.180:FF:000041">
    <property type="entry name" value="Nuclear cap-binding protein subunit 1"/>
    <property type="match status" value="1"/>
</dbReference>
<protein>
    <recommendedName>
        <fullName evidence="3">Nuclear cap-binding protein subunit 1</fullName>
    </recommendedName>
    <alternativeName>
        <fullName evidence="9">80 kDa nuclear cap-binding protein</fullName>
    </alternativeName>
</protein>
<evidence type="ECO:0000256" key="5">
    <source>
        <dbReference type="ARBA" id="ARBA00023042"/>
    </source>
</evidence>
<evidence type="ECO:0000256" key="4">
    <source>
        <dbReference type="ARBA" id="ARBA00022664"/>
    </source>
</evidence>
<dbReference type="Pfam" id="PF02854">
    <property type="entry name" value="MIF4G"/>
    <property type="match status" value="1"/>
</dbReference>
<feature type="coiled-coil region" evidence="10">
    <location>
        <begin position="648"/>
        <end position="682"/>
    </location>
</feature>
<evidence type="ECO:0000256" key="1">
    <source>
        <dbReference type="ARBA" id="ARBA00004123"/>
    </source>
</evidence>
<feature type="compositionally biased region" description="Basic and acidic residues" evidence="11">
    <location>
        <begin position="1"/>
        <end position="15"/>
    </location>
</feature>
<evidence type="ECO:0000256" key="7">
    <source>
        <dbReference type="ARBA" id="ARBA00023187"/>
    </source>
</evidence>
<feature type="region of interest" description="Disordered" evidence="11">
    <location>
        <begin position="1"/>
        <end position="21"/>
    </location>
</feature>
<dbReference type="GO" id="GO:0000339">
    <property type="term" value="F:RNA cap binding"/>
    <property type="evidence" value="ECO:0007669"/>
    <property type="project" value="InterPro"/>
</dbReference>
<evidence type="ECO:0000256" key="9">
    <source>
        <dbReference type="ARBA" id="ARBA00030965"/>
    </source>
</evidence>
<dbReference type="GO" id="GO:0003729">
    <property type="term" value="F:mRNA binding"/>
    <property type="evidence" value="ECO:0007669"/>
    <property type="project" value="TreeGrafter"/>
</dbReference>
<dbReference type="InterPro" id="IPR016024">
    <property type="entry name" value="ARM-type_fold"/>
</dbReference>
<dbReference type="GO" id="GO:0006370">
    <property type="term" value="P:7-methylguanosine mRNA capping"/>
    <property type="evidence" value="ECO:0007669"/>
    <property type="project" value="UniProtKB-KW"/>
</dbReference>
<evidence type="ECO:0000256" key="11">
    <source>
        <dbReference type="SAM" id="MobiDB-lite"/>
    </source>
</evidence>
<gene>
    <name evidence="13" type="ORF">PACLA_8A083348</name>
</gene>
<dbReference type="PANTHER" id="PTHR12412:SF2">
    <property type="entry name" value="NUCLEAR CAP-BINDING PROTEIN SUBUNIT 1"/>
    <property type="match status" value="1"/>
</dbReference>
<dbReference type="SUPFAM" id="SSF48371">
    <property type="entry name" value="ARM repeat"/>
    <property type="match status" value="3"/>
</dbReference>
<dbReference type="InterPro" id="IPR015172">
    <property type="entry name" value="MIF4G-like_typ-1"/>
</dbReference>
<organism evidence="13 14">
    <name type="scientific">Paramuricea clavata</name>
    <name type="common">Red gorgonian</name>
    <name type="synonym">Violescent sea-whip</name>
    <dbReference type="NCBI Taxonomy" id="317549"/>
    <lineage>
        <taxon>Eukaryota</taxon>
        <taxon>Metazoa</taxon>
        <taxon>Cnidaria</taxon>
        <taxon>Anthozoa</taxon>
        <taxon>Octocorallia</taxon>
        <taxon>Malacalcyonacea</taxon>
        <taxon>Plexauridae</taxon>
        <taxon>Paramuricea</taxon>
    </lineage>
</organism>
<keyword evidence="5" id="KW-0506">mRNA capping</keyword>
<dbReference type="Proteomes" id="UP001152795">
    <property type="component" value="Unassembled WGS sequence"/>
</dbReference>
<keyword evidence="7" id="KW-0508">mRNA splicing</keyword>
<name>A0A6S7G2D7_PARCT</name>
<dbReference type="AlphaFoldDB" id="A0A6S7G2D7"/>
<dbReference type="GO" id="GO:0000184">
    <property type="term" value="P:nuclear-transcribed mRNA catabolic process, nonsense-mediated decay"/>
    <property type="evidence" value="ECO:0007669"/>
    <property type="project" value="TreeGrafter"/>
</dbReference>
<keyword evidence="10" id="KW-0175">Coiled coil</keyword>
<dbReference type="GO" id="GO:0005634">
    <property type="term" value="C:nucleus"/>
    <property type="evidence" value="ECO:0007669"/>
    <property type="project" value="UniProtKB-SubCell"/>
</dbReference>
<feature type="domain" description="MIF4G" evidence="12">
    <location>
        <begin position="28"/>
        <end position="240"/>
    </location>
</feature>
<dbReference type="Pfam" id="PF09090">
    <property type="entry name" value="MIF4G_like_2"/>
    <property type="match status" value="1"/>
</dbReference>
<dbReference type="EMBL" id="CACRXK020000962">
    <property type="protein sequence ID" value="CAB3986088.1"/>
    <property type="molecule type" value="Genomic_DNA"/>
</dbReference>
<dbReference type="Gene3D" id="1.25.40.180">
    <property type="match status" value="3"/>
</dbReference>
<evidence type="ECO:0000256" key="3">
    <source>
        <dbReference type="ARBA" id="ARBA00019879"/>
    </source>
</evidence>
<evidence type="ECO:0000313" key="14">
    <source>
        <dbReference type="Proteomes" id="UP001152795"/>
    </source>
</evidence>
<dbReference type="OrthoDB" id="10252707at2759"/>
<evidence type="ECO:0000259" key="12">
    <source>
        <dbReference type="SMART" id="SM00543"/>
    </source>
</evidence>
<dbReference type="GO" id="GO:0008380">
    <property type="term" value="P:RNA splicing"/>
    <property type="evidence" value="ECO:0007669"/>
    <property type="project" value="UniProtKB-KW"/>
</dbReference>
<keyword evidence="6" id="KW-0943">RNA-mediated gene silencing</keyword>
<dbReference type="SMART" id="SM00543">
    <property type="entry name" value="MIF4G"/>
    <property type="match status" value="1"/>
</dbReference>
<comment type="caution">
    <text evidence="13">The sequence shown here is derived from an EMBL/GenBank/DDBJ whole genome shotgun (WGS) entry which is preliminary data.</text>
</comment>
<dbReference type="InterPro" id="IPR015174">
    <property type="entry name" value="MIF4G-like_typ-2"/>
</dbReference>